<evidence type="ECO:0000313" key="2">
    <source>
        <dbReference type="EMBL" id="MBB6120870.1"/>
    </source>
</evidence>
<sequence length="48" mass="5353">MARLILVLLAIWLVLTVAGILIEGLFWLAVVGGGLFLATVIWSRFRNR</sequence>
<dbReference type="RefSeq" id="WP_184292305.1">
    <property type="nucleotide sequence ID" value="NZ_JACHJO010000008.1"/>
</dbReference>
<comment type="caution">
    <text evidence="2">The sequence shown here is derived from an EMBL/GenBank/DDBJ whole genome shotgun (WGS) entry which is preliminary data.</text>
</comment>
<keyword evidence="3" id="KW-1185">Reference proteome</keyword>
<feature type="transmembrane region" description="Helical" evidence="1">
    <location>
        <begin position="28"/>
        <end position="45"/>
    </location>
</feature>
<dbReference type="EMBL" id="JACHJO010000008">
    <property type="protein sequence ID" value="MBB6120870.1"/>
    <property type="molecule type" value="Genomic_DNA"/>
</dbReference>
<keyword evidence="1" id="KW-0812">Transmembrane</keyword>
<accession>A0A841IRN6</accession>
<reference evidence="2 3" key="1">
    <citation type="submission" date="2020-08" db="EMBL/GenBank/DDBJ databases">
        <title>Genomic Encyclopedia of Type Strains, Phase III (KMG-III): the genomes of soil and plant-associated and newly described type strains.</title>
        <authorList>
            <person name="Whitman W."/>
        </authorList>
    </citation>
    <scope>NUCLEOTIDE SEQUENCE [LARGE SCALE GENOMIC DNA]</scope>
    <source>
        <strain evidence="2 3">CECT 8712</strain>
    </source>
</reference>
<evidence type="ECO:0000313" key="3">
    <source>
        <dbReference type="Proteomes" id="UP000536604"/>
    </source>
</evidence>
<protein>
    <recommendedName>
        <fullName evidence="4">LPXTG-motif cell wall-anchored protein</fullName>
    </recommendedName>
</protein>
<keyword evidence="1" id="KW-1133">Transmembrane helix</keyword>
<name>A0A841IRN6_9ACTN</name>
<dbReference type="Proteomes" id="UP000536604">
    <property type="component" value="Unassembled WGS sequence"/>
</dbReference>
<dbReference type="AlphaFoldDB" id="A0A841IRN6"/>
<organism evidence="2 3">
    <name type="scientific">Nocardiopsis algeriensis</name>
    <dbReference type="NCBI Taxonomy" id="1478215"/>
    <lineage>
        <taxon>Bacteria</taxon>
        <taxon>Bacillati</taxon>
        <taxon>Actinomycetota</taxon>
        <taxon>Actinomycetes</taxon>
        <taxon>Streptosporangiales</taxon>
        <taxon>Nocardiopsidaceae</taxon>
        <taxon>Nocardiopsis</taxon>
    </lineage>
</organism>
<evidence type="ECO:0000256" key="1">
    <source>
        <dbReference type="SAM" id="Phobius"/>
    </source>
</evidence>
<proteinExistence type="predicted"/>
<keyword evidence="1" id="KW-0472">Membrane</keyword>
<evidence type="ECO:0008006" key="4">
    <source>
        <dbReference type="Google" id="ProtNLM"/>
    </source>
</evidence>
<gene>
    <name evidence="2" type="ORF">FHS13_002831</name>
</gene>